<gene>
    <name evidence="9" type="ORF">K7472_00030</name>
</gene>
<feature type="transmembrane region" description="Helical" evidence="8">
    <location>
        <begin position="184"/>
        <end position="205"/>
    </location>
</feature>
<evidence type="ECO:0000256" key="8">
    <source>
        <dbReference type="SAM" id="Phobius"/>
    </source>
</evidence>
<protein>
    <submittedName>
        <fullName evidence="9">Cytosine permease</fullName>
    </submittedName>
</protein>
<dbReference type="Pfam" id="PF02133">
    <property type="entry name" value="Transp_cyt_pur"/>
    <property type="match status" value="1"/>
</dbReference>
<organism evidence="9 10">
    <name type="scientific">Streptantibioticus parmotrematis</name>
    <dbReference type="NCBI Taxonomy" id="2873249"/>
    <lineage>
        <taxon>Bacteria</taxon>
        <taxon>Bacillati</taxon>
        <taxon>Actinomycetota</taxon>
        <taxon>Actinomycetes</taxon>
        <taxon>Kitasatosporales</taxon>
        <taxon>Streptomycetaceae</taxon>
        <taxon>Streptantibioticus</taxon>
    </lineage>
</organism>
<feature type="transmembrane region" description="Helical" evidence="8">
    <location>
        <begin position="259"/>
        <end position="280"/>
    </location>
</feature>
<comment type="subcellular location">
    <subcellularLocation>
        <location evidence="1">Membrane</location>
        <topology evidence="1">Multi-pass membrane protein</topology>
    </subcellularLocation>
</comment>
<keyword evidence="5 8" id="KW-1133">Transmembrane helix</keyword>
<dbReference type="PANTHER" id="PTHR31806">
    <property type="entry name" value="PURINE-CYTOSINE PERMEASE FCY2-RELATED"/>
    <property type="match status" value="1"/>
</dbReference>
<keyword evidence="4 8" id="KW-0812">Transmembrane</keyword>
<keyword evidence="6 7" id="KW-0472">Membrane</keyword>
<dbReference type="PIRSF" id="PIRSF002744">
    <property type="entry name" value="Pur-cyt_permease"/>
    <property type="match status" value="1"/>
</dbReference>
<evidence type="ECO:0000256" key="1">
    <source>
        <dbReference type="ARBA" id="ARBA00004141"/>
    </source>
</evidence>
<feature type="transmembrane region" description="Helical" evidence="8">
    <location>
        <begin position="344"/>
        <end position="368"/>
    </location>
</feature>
<comment type="similarity">
    <text evidence="2 7">Belongs to the purine-cytosine permease (2.A.39) family.</text>
</comment>
<dbReference type="PANTHER" id="PTHR31806:SF1">
    <property type="entry name" value="PURINE-CYTOSINE PERMEASE FCY2-RELATED"/>
    <property type="match status" value="1"/>
</dbReference>
<dbReference type="InterPro" id="IPR026030">
    <property type="entry name" value="Pur-cyt_permease_Fcy2/21/22"/>
</dbReference>
<accession>A0ABS7QJW4</accession>
<evidence type="ECO:0000256" key="7">
    <source>
        <dbReference type="PIRNR" id="PIRNR002744"/>
    </source>
</evidence>
<evidence type="ECO:0000313" key="9">
    <source>
        <dbReference type="EMBL" id="MBY8883233.1"/>
    </source>
</evidence>
<evidence type="ECO:0000256" key="4">
    <source>
        <dbReference type="ARBA" id="ARBA00022692"/>
    </source>
</evidence>
<feature type="transmembrane region" description="Helical" evidence="8">
    <location>
        <begin position="300"/>
        <end position="323"/>
    </location>
</feature>
<feature type="transmembrane region" description="Helical" evidence="8">
    <location>
        <begin position="158"/>
        <end position="177"/>
    </location>
</feature>
<evidence type="ECO:0000256" key="3">
    <source>
        <dbReference type="ARBA" id="ARBA00022448"/>
    </source>
</evidence>
<evidence type="ECO:0000256" key="2">
    <source>
        <dbReference type="ARBA" id="ARBA00008974"/>
    </source>
</evidence>
<proteinExistence type="inferred from homology"/>
<evidence type="ECO:0000313" key="10">
    <source>
        <dbReference type="Proteomes" id="UP001198565"/>
    </source>
</evidence>
<feature type="transmembrane region" description="Helical" evidence="8">
    <location>
        <begin position="52"/>
        <end position="70"/>
    </location>
</feature>
<name>A0ABS7QJW4_9ACTN</name>
<comment type="caution">
    <text evidence="9">The sequence shown here is derived from an EMBL/GenBank/DDBJ whole genome shotgun (WGS) entry which is preliminary data.</text>
</comment>
<keyword evidence="3 7" id="KW-0813">Transport</keyword>
<dbReference type="CDD" id="cd11484">
    <property type="entry name" value="SLC-NCS1sbd_CobB-like"/>
    <property type="match status" value="1"/>
</dbReference>
<feature type="transmembrane region" description="Helical" evidence="8">
    <location>
        <begin position="448"/>
        <end position="471"/>
    </location>
</feature>
<dbReference type="EMBL" id="JAINVZ010000001">
    <property type="protein sequence ID" value="MBY8883233.1"/>
    <property type="molecule type" value="Genomic_DNA"/>
</dbReference>
<keyword evidence="10" id="KW-1185">Reference proteome</keyword>
<evidence type="ECO:0000256" key="5">
    <source>
        <dbReference type="ARBA" id="ARBA00022989"/>
    </source>
</evidence>
<feature type="transmembrane region" description="Helical" evidence="8">
    <location>
        <begin position="76"/>
        <end position="96"/>
    </location>
</feature>
<dbReference type="Gene3D" id="1.10.4160.10">
    <property type="entry name" value="Hydantoin permease"/>
    <property type="match status" value="1"/>
</dbReference>
<feature type="transmembrane region" description="Helical" evidence="8">
    <location>
        <begin position="416"/>
        <end position="436"/>
    </location>
</feature>
<feature type="transmembrane region" description="Helical" evidence="8">
    <location>
        <begin position="374"/>
        <end position="395"/>
    </location>
</feature>
<sequence>MCLHTCFIRAGSSRKEAAVATSEPRVTGCETRSIDYVPLAERHGKLWHLGPLWFMSNAQIATLAVGLTSITTGGNLIWSLIAIVAGTLLGTFFMAFHSAQGPQLGLPQMIQSRPQFGYVGALLVWLFAYVQYAGFNVFNTILAGQAMGKTAHGNVKTWVVVITLIALVIALVGYDIIHRAEQFLTYAFLLIFGVFTVGVLCTLHYPAGSFDLGGFKWTPFLAQFGVVAGYQISWAIYVSDYSRYLPPGVTVRKTFYWTYFGSALGGAWLMILGTLLAAWAGKDFDTIASINAAGDKVFDGFGAVVLVFAALGLVSVTALNMYGGSLTLISAFDSLRKVRPTLRMRVLTLGLTAALSVVGALAATSHFLADFNNFLLLVLYLFIPWTAVNLMDYYVVRRGHYVIAEIFNPRGIYGRWGWRGIVSYLVGFAAMTPFFAVGTLYTGPAAKALGGADISLFIGLPVSGLLYWWLARSIDVETETRMAREEGEAGIHLEQA</sequence>
<feature type="transmembrane region" description="Helical" evidence="8">
    <location>
        <begin position="217"/>
        <end position="238"/>
    </location>
</feature>
<dbReference type="Proteomes" id="UP001198565">
    <property type="component" value="Unassembled WGS sequence"/>
</dbReference>
<feature type="transmembrane region" description="Helical" evidence="8">
    <location>
        <begin position="116"/>
        <end position="138"/>
    </location>
</feature>
<dbReference type="InterPro" id="IPR001248">
    <property type="entry name" value="Pur-cyt_permease"/>
</dbReference>
<evidence type="ECO:0000256" key="6">
    <source>
        <dbReference type="ARBA" id="ARBA00023136"/>
    </source>
</evidence>
<reference evidence="9 10" key="1">
    <citation type="submission" date="2021-08" db="EMBL/GenBank/DDBJ databases">
        <title>Streptomyces sp. PTM05 isolated from lichen.</title>
        <authorList>
            <person name="Somphong A."/>
            <person name="Phongsopitanun W."/>
            <person name="Tanasupawat S."/>
        </authorList>
    </citation>
    <scope>NUCLEOTIDE SEQUENCE [LARGE SCALE GENOMIC DNA]</scope>
    <source>
        <strain evidence="9 10">Ptm05</strain>
    </source>
</reference>